<name>A0A7W7G5J2_9ACTN</name>
<dbReference type="Pfam" id="PF07690">
    <property type="entry name" value="MFS_1"/>
    <property type="match status" value="1"/>
</dbReference>
<dbReference type="InterPro" id="IPR050171">
    <property type="entry name" value="MFS_Transporters"/>
</dbReference>
<comment type="subcellular location">
    <subcellularLocation>
        <location evidence="1">Cell membrane</location>
        <topology evidence="1">Multi-pass membrane protein</topology>
    </subcellularLocation>
</comment>
<evidence type="ECO:0000256" key="2">
    <source>
        <dbReference type="ARBA" id="ARBA00022448"/>
    </source>
</evidence>
<keyword evidence="3" id="KW-1003">Cell membrane</keyword>
<evidence type="ECO:0000256" key="1">
    <source>
        <dbReference type="ARBA" id="ARBA00004651"/>
    </source>
</evidence>
<comment type="caution">
    <text evidence="10">The sequence shown here is derived from an EMBL/GenBank/DDBJ whole genome shotgun (WGS) entry which is preliminary data.</text>
</comment>
<dbReference type="CDD" id="cd17329">
    <property type="entry name" value="MFS_MdtH_MDR_like"/>
    <property type="match status" value="1"/>
</dbReference>
<feature type="transmembrane region" description="Helical" evidence="8">
    <location>
        <begin position="144"/>
        <end position="162"/>
    </location>
</feature>
<dbReference type="EMBL" id="JACHMF010000001">
    <property type="protein sequence ID" value="MBB4696609.1"/>
    <property type="molecule type" value="Genomic_DNA"/>
</dbReference>
<dbReference type="RefSeq" id="WP_239092591.1">
    <property type="nucleotide sequence ID" value="NZ_BOMC01000022.1"/>
</dbReference>
<feature type="transmembrane region" description="Helical" evidence="8">
    <location>
        <begin position="51"/>
        <end position="73"/>
    </location>
</feature>
<keyword evidence="5 8" id="KW-1133">Transmembrane helix</keyword>
<gene>
    <name evidence="10" type="ORF">BKA14_006757</name>
</gene>
<feature type="transmembrane region" description="Helical" evidence="8">
    <location>
        <begin position="168"/>
        <end position="188"/>
    </location>
</feature>
<keyword evidence="2" id="KW-0813">Transport</keyword>
<dbReference type="SUPFAM" id="SSF103473">
    <property type="entry name" value="MFS general substrate transporter"/>
    <property type="match status" value="1"/>
</dbReference>
<dbReference type="AlphaFoldDB" id="A0A7W7G5J2"/>
<dbReference type="PROSITE" id="PS50850">
    <property type="entry name" value="MFS"/>
    <property type="match status" value="1"/>
</dbReference>
<dbReference type="GO" id="GO:0005886">
    <property type="term" value="C:plasma membrane"/>
    <property type="evidence" value="ECO:0007669"/>
    <property type="project" value="UniProtKB-SubCell"/>
</dbReference>
<evidence type="ECO:0000259" key="9">
    <source>
        <dbReference type="PROSITE" id="PS50850"/>
    </source>
</evidence>
<evidence type="ECO:0000256" key="4">
    <source>
        <dbReference type="ARBA" id="ARBA00022692"/>
    </source>
</evidence>
<evidence type="ECO:0000256" key="6">
    <source>
        <dbReference type="ARBA" id="ARBA00023136"/>
    </source>
</evidence>
<feature type="transmembrane region" description="Helical" evidence="8">
    <location>
        <begin position="252"/>
        <end position="270"/>
    </location>
</feature>
<feature type="transmembrane region" description="Helical" evidence="8">
    <location>
        <begin position="282"/>
        <end position="315"/>
    </location>
</feature>
<protein>
    <submittedName>
        <fullName evidence="10">MFS family permease</fullName>
    </submittedName>
</protein>
<accession>A0A7W7G5J2</accession>
<evidence type="ECO:0000256" key="8">
    <source>
        <dbReference type="SAM" id="Phobius"/>
    </source>
</evidence>
<evidence type="ECO:0000313" key="10">
    <source>
        <dbReference type="EMBL" id="MBB4696609.1"/>
    </source>
</evidence>
<dbReference type="InterPro" id="IPR020846">
    <property type="entry name" value="MFS_dom"/>
</dbReference>
<reference evidence="10 11" key="1">
    <citation type="submission" date="2020-08" db="EMBL/GenBank/DDBJ databases">
        <title>Sequencing the genomes of 1000 actinobacteria strains.</title>
        <authorList>
            <person name="Klenk H.-P."/>
        </authorList>
    </citation>
    <scope>NUCLEOTIDE SEQUENCE [LARGE SCALE GENOMIC DNA]</scope>
    <source>
        <strain evidence="10 11">DSM 45518</strain>
    </source>
</reference>
<dbReference type="PANTHER" id="PTHR23517:SF2">
    <property type="entry name" value="MULTIDRUG RESISTANCE PROTEIN MDTH"/>
    <property type="match status" value="1"/>
</dbReference>
<feature type="domain" description="Major facilitator superfamily (MFS) profile" evidence="9">
    <location>
        <begin position="15"/>
        <end position="398"/>
    </location>
</feature>
<dbReference type="InterPro" id="IPR036259">
    <property type="entry name" value="MFS_trans_sf"/>
</dbReference>
<evidence type="ECO:0000256" key="5">
    <source>
        <dbReference type="ARBA" id="ARBA00022989"/>
    </source>
</evidence>
<feature type="transmembrane region" description="Helical" evidence="8">
    <location>
        <begin position="370"/>
        <end position="389"/>
    </location>
</feature>
<sequence length="429" mass="45352">MRVWFDQAVGGLPRQFWLLWTGTLINRLGSFVVIFLAIYLTADRHFSQSQAGLVIGLYGVGGALGTTLGGVLADRWGRKPTMLTAQFGAAALMLALGFAQHYPQILVATFALGLFSEAVRPAFSAMMVDVVPEADRVRAFSLNYWAINLGFALSAVGAGLAAKVDYLLLFVVDAGTTLVTAVICLIFIRETRPARSPGDSRPRHSGGMIAVLTDRVFMAYLLVSLGGIAVMMQHMSTLPIAMTAEGLSAATYGWVIAVNGVLIVLGQLFVPRLIGGRDPARVLALGSLIIGVGFGLTAFAHASWFFALSVVIWTLGEMIQSPSNATTVAALSPASMRGRYQGLNSLSWSAGTALAPVMGGLTQEHLGNTALWIGCFLVCALVAAGHLMAGPSRQRRMRQLAPATTFEPPAPVPSVAEPVADAPAELPAR</sequence>
<feature type="transmembrane region" description="Helical" evidence="8">
    <location>
        <begin position="16"/>
        <end position="39"/>
    </location>
</feature>
<keyword evidence="6 8" id="KW-0472">Membrane</keyword>
<organism evidence="10 11">
    <name type="scientific">Paractinoplanes abujensis</name>
    <dbReference type="NCBI Taxonomy" id="882441"/>
    <lineage>
        <taxon>Bacteria</taxon>
        <taxon>Bacillati</taxon>
        <taxon>Actinomycetota</taxon>
        <taxon>Actinomycetes</taxon>
        <taxon>Micromonosporales</taxon>
        <taxon>Micromonosporaceae</taxon>
        <taxon>Paractinoplanes</taxon>
    </lineage>
</organism>
<dbReference type="InterPro" id="IPR005829">
    <property type="entry name" value="Sugar_transporter_CS"/>
</dbReference>
<dbReference type="PANTHER" id="PTHR23517">
    <property type="entry name" value="RESISTANCE PROTEIN MDTM, PUTATIVE-RELATED-RELATED"/>
    <property type="match status" value="1"/>
</dbReference>
<feature type="transmembrane region" description="Helical" evidence="8">
    <location>
        <begin position="209"/>
        <end position="232"/>
    </location>
</feature>
<evidence type="ECO:0000256" key="7">
    <source>
        <dbReference type="SAM" id="MobiDB-lite"/>
    </source>
</evidence>
<dbReference type="Gene3D" id="1.20.1250.20">
    <property type="entry name" value="MFS general substrate transporter like domains"/>
    <property type="match status" value="1"/>
</dbReference>
<feature type="transmembrane region" description="Helical" evidence="8">
    <location>
        <begin position="105"/>
        <end position="123"/>
    </location>
</feature>
<keyword evidence="4 8" id="KW-0812">Transmembrane</keyword>
<dbReference type="PROSITE" id="PS00216">
    <property type="entry name" value="SUGAR_TRANSPORT_1"/>
    <property type="match status" value="1"/>
</dbReference>
<feature type="compositionally biased region" description="Low complexity" evidence="7">
    <location>
        <begin position="413"/>
        <end position="429"/>
    </location>
</feature>
<evidence type="ECO:0000256" key="3">
    <source>
        <dbReference type="ARBA" id="ARBA00022475"/>
    </source>
</evidence>
<evidence type="ECO:0000313" key="11">
    <source>
        <dbReference type="Proteomes" id="UP000542742"/>
    </source>
</evidence>
<dbReference type="GO" id="GO:0022857">
    <property type="term" value="F:transmembrane transporter activity"/>
    <property type="evidence" value="ECO:0007669"/>
    <property type="project" value="InterPro"/>
</dbReference>
<proteinExistence type="predicted"/>
<feature type="region of interest" description="Disordered" evidence="7">
    <location>
        <begin position="404"/>
        <end position="429"/>
    </location>
</feature>
<keyword evidence="11" id="KW-1185">Reference proteome</keyword>
<dbReference type="Proteomes" id="UP000542742">
    <property type="component" value="Unassembled WGS sequence"/>
</dbReference>
<dbReference type="InterPro" id="IPR011701">
    <property type="entry name" value="MFS"/>
</dbReference>